<name>A0A0D8FUY9_9ACTN</name>
<dbReference type="GeneID" id="78373232"/>
<dbReference type="RefSeq" id="WP_052566208.1">
    <property type="nucleotide sequence ID" value="NZ_JQKF01000020.1"/>
</dbReference>
<evidence type="ECO:0000259" key="1">
    <source>
        <dbReference type="Pfam" id="PF19834"/>
    </source>
</evidence>
<sequence length="152" mass="17625">MEVIDSFNFLIGTWVFERSITDHLTGNQSSCVGIASLTETKSELSDGTLRHGDYNENGELRLGDQVVPTRRRLNYSVQNNWSVKLFFLDGRFFTDLDLRTGSWRAIHQCSEDYYQITTTVTSDNEIYEHWQAMGPRKNFVAVTTLWRQNKCD</sequence>
<protein>
    <recommendedName>
        <fullName evidence="1">DUF6314 domain-containing protein</fullName>
    </recommendedName>
</protein>
<reference evidence="2 3" key="1">
    <citation type="submission" date="2015-01" db="EMBL/GenBank/DDBJ databases">
        <title>Draft genome of the acidophilic iron oxidizer Ferrimicrobium acidiphilum strain T23.</title>
        <authorList>
            <person name="Poehlein A."/>
            <person name="Eisen S."/>
            <person name="Schloemann M."/>
            <person name="Johnson B.D."/>
            <person name="Daniel R."/>
            <person name="Muehling M."/>
        </authorList>
    </citation>
    <scope>NUCLEOTIDE SEQUENCE [LARGE SCALE GENOMIC DNA]</scope>
    <source>
        <strain evidence="2 3">T23</strain>
    </source>
</reference>
<evidence type="ECO:0000313" key="2">
    <source>
        <dbReference type="EMBL" id="KJE76072.1"/>
    </source>
</evidence>
<feature type="domain" description="DUF6314" evidence="1">
    <location>
        <begin position="10"/>
        <end position="145"/>
    </location>
</feature>
<dbReference type="Proteomes" id="UP000032336">
    <property type="component" value="Unassembled WGS sequence"/>
</dbReference>
<proteinExistence type="predicted"/>
<dbReference type="AlphaFoldDB" id="A0A0D8FUY9"/>
<evidence type="ECO:0000313" key="3">
    <source>
        <dbReference type="Proteomes" id="UP000032336"/>
    </source>
</evidence>
<comment type="caution">
    <text evidence="2">The sequence shown here is derived from an EMBL/GenBank/DDBJ whole genome shotgun (WGS) entry which is preliminary data.</text>
</comment>
<accession>A0A0D8FUY9</accession>
<dbReference type="EMBL" id="JXUW01000022">
    <property type="protein sequence ID" value="KJE76072.1"/>
    <property type="molecule type" value="Genomic_DNA"/>
</dbReference>
<dbReference type="STRING" id="1121877.FEAC_21630"/>
<keyword evidence="3" id="KW-1185">Reference proteome</keyword>
<dbReference type="InterPro" id="IPR045632">
    <property type="entry name" value="DUF6314"/>
</dbReference>
<organism evidence="2 3">
    <name type="scientific">Ferrimicrobium acidiphilum DSM 19497</name>
    <dbReference type="NCBI Taxonomy" id="1121877"/>
    <lineage>
        <taxon>Bacteria</taxon>
        <taxon>Bacillati</taxon>
        <taxon>Actinomycetota</taxon>
        <taxon>Acidimicrobiia</taxon>
        <taxon>Acidimicrobiales</taxon>
        <taxon>Acidimicrobiaceae</taxon>
        <taxon>Ferrimicrobium</taxon>
    </lineage>
</organism>
<dbReference type="OrthoDB" id="3296280at2"/>
<dbReference type="Pfam" id="PF19834">
    <property type="entry name" value="DUF6314"/>
    <property type="match status" value="1"/>
</dbReference>
<gene>
    <name evidence="2" type="ORF">FEAC_21630</name>
</gene>